<feature type="region of interest" description="Disordered" evidence="1">
    <location>
        <begin position="1"/>
        <end position="57"/>
    </location>
</feature>
<accession>A0ABQ4YZF0</accession>
<dbReference type="Proteomes" id="UP001151760">
    <property type="component" value="Unassembled WGS sequence"/>
</dbReference>
<proteinExistence type="predicted"/>
<feature type="compositionally biased region" description="Basic and acidic residues" evidence="1">
    <location>
        <begin position="18"/>
        <end position="28"/>
    </location>
</feature>
<feature type="compositionally biased region" description="Basic and acidic residues" evidence="1">
    <location>
        <begin position="35"/>
        <end position="57"/>
    </location>
</feature>
<keyword evidence="3" id="KW-1185">Reference proteome</keyword>
<dbReference type="EMBL" id="BQNB010010887">
    <property type="protein sequence ID" value="GJS83254.1"/>
    <property type="molecule type" value="Genomic_DNA"/>
</dbReference>
<reference evidence="2" key="1">
    <citation type="journal article" date="2022" name="Int. J. Mol. Sci.">
        <title>Draft Genome of Tanacetum Coccineum: Genomic Comparison of Closely Related Tanacetum-Family Plants.</title>
        <authorList>
            <person name="Yamashiro T."/>
            <person name="Shiraishi A."/>
            <person name="Nakayama K."/>
            <person name="Satake H."/>
        </authorList>
    </citation>
    <scope>NUCLEOTIDE SEQUENCE</scope>
</reference>
<evidence type="ECO:0000313" key="3">
    <source>
        <dbReference type="Proteomes" id="UP001151760"/>
    </source>
</evidence>
<reference evidence="2" key="2">
    <citation type="submission" date="2022-01" db="EMBL/GenBank/DDBJ databases">
        <authorList>
            <person name="Yamashiro T."/>
            <person name="Shiraishi A."/>
            <person name="Satake H."/>
            <person name="Nakayama K."/>
        </authorList>
    </citation>
    <scope>NUCLEOTIDE SEQUENCE</scope>
</reference>
<evidence type="ECO:0000256" key="1">
    <source>
        <dbReference type="SAM" id="MobiDB-lite"/>
    </source>
</evidence>
<gene>
    <name evidence="2" type="ORF">Tco_0749795</name>
</gene>
<sequence length="453" mass="51650">MDYQTTQTIKLPILQPGTKREESSKIDETIGQESSLKREGDELEQEKANKQKIDDDQEEAKMKELMEIVLDKEGVAIDAIPLSTKPPSIIDYKIIKEGKISIYQIIRADRSSKTYSAIIHMLRNFDREDLETLWKIVKARHGYTRPEEGYARVLWGDLKTMFEHQVEDLVAAGTKLQLLVQTKQDLFYWDQQAEAAKYKDTYASSHDVPKYTLIPHLPSPKLAQIQELMAHLEISKLLASHNFASCLPTELKELSSKFTKLSGEIKEIKQHVAELKNIQWELPAKLQALPVLGSSIQKQLKTLDSLPSLLNKVTETLNKFAIMVENASGATTKDVPSICQATASLAEGEKNIKDAETNLQNELVDLLGIDVVEQYHKKLLFDKYRDKMLKRRKGLKIINFDVRIYQKSQENRQKRDVRFGNQSIERDRLIGIGFVLDFVESISFTFGGQGNNS</sequence>
<name>A0ABQ4YZF0_9ASTR</name>
<evidence type="ECO:0000313" key="2">
    <source>
        <dbReference type="EMBL" id="GJS83254.1"/>
    </source>
</evidence>
<protein>
    <submittedName>
        <fullName evidence="2">Uncharacterized protein</fullName>
    </submittedName>
</protein>
<organism evidence="2 3">
    <name type="scientific">Tanacetum coccineum</name>
    <dbReference type="NCBI Taxonomy" id="301880"/>
    <lineage>
        <taxon>Eukaryota</taxon>
        <taxon>Viridiplantae</taxon>
        <taxon>Streptophyta</taxon>
        <taxon>Embryophyta</taxon>
        <taxon>Tracheophyta</taxon>
        <taxon>Spermatophyta</taxon>
        <taxon>Magnoliopsida</taxon>
        <taxon>eudicotyledons</taxon>
        <taxon>Gunneridae</taxon>
        <taxon>Pentapetalae</taxon>
        <taxon>asterids</taxon>
        <taxon>campanulids</taxon>
        <taxon>Asterales</taxon>
        <taxon>Asteraceae</taxon>
        <taxon>Asteroideae</taxon>
        <taxon>Anthemideae</taxon>
        <taxon>Anthemidinae</taxon>
        <taxon>Tanacetum</taxon>
    </lineage>
</organism>
<comment type="caution">
    <text evidence="2">The sequence shown here is derived from an EMBL/GenBank/DDBJ whole genome shotgun (WGS) entry which is preliminary data.</text>
</comment>